<dbReference type="InterPro" id="IPR007110">
    <property type="entry name" value="Ig-like_dom"/>
</dbReference>
<reference evidence="5" key="1">
    <citation type="submission" date="2021-10" db="EMBL/GenBank/DDBJ databases">
        <title>Tropical sea cucumber genome reveals ecological adaptation and Cuvierian tubules defense mechanism.</title>
        <authorList>
            <person name="Chen T."/>
        </authorList>
    </citation>
    <scope>NUCLEOTIDE SEQUENCE</scope>
    <source>
        <strain evidence="5">Nanhai2018</strain>
        <tissue evidence="5">Muscle</tissue>
    </source>
</reference>
<feature type="signal peptide" evidence="3">
    <location>
        <begin position="1"/>
        <end position="21"/>
    </location>
</feature>
<feature type="domain" description="Ig-like" evidence="4">
    <location>
        <begin position="350"/>
        <end position="388"/>
    </location>
</feature>
<keyword evidence="2" id="KW-1133">Transmembrane helix</keyword>
<gene>
    <name evidence="5" type="ORF">HOLleu_25337</name>
</gene>
<protein>
    <recommendedName>
        <fullName evidence="4">Ig-like domain-containing protein</fullName>
    </recommendedName>
</protein>
<name>A0A9Q1BSQ2_HOLLE</name>
<dbReference type="Gene3D" id="2.60.40.10">
    <property type="entry name" value="Immunoglobulins"/>
    <property type="match status" value="1"/>
</dbReference>
<keyword evidence="2" id="KW-0812">Transmembrane</keyword>
<feature type="region of interest" description="Disordered" evidence="1">
    <location>
        <begin position="1006"/>
        <end position="1029"/>
    </location>
</feature>
<accession>A0A9Q1BSQ2</accession>
<organism evidence="5 6">
    <name type="scientific">Holothuria leucospilota</name>
    <name type="common">Black long sea cucumber</name>
    <name type="synonym">Mertensiothuria leucospilota</name>
    <dbReference type="NCBI Taxonomy" id="206669"/>
    <lineage>
        <taxon>Eukaryota</taxon>
        <taxon>Metazoa</taxon>
        <taxon>Echinodermata</taxon>
        <taxon>Eleutherozoa</taxon>
        <taxon>Echinozoa</taxon>
        <taxon>Holothuroidea</taxon>
        <taxon>Aspidochirotacea</taxon>
        <taxon>Aspidochirotida</taxon>
        <taxon>Holothuriidae</taxon>
        <taxon>Holothuria</taxon>
    </lineage>
</organism>
<proteinExistence type="predicted"/>
<dbReference type="PROSITE" id="PS50835">
    <property type="entry name" value="IG_LIKE"/>
    <property type="match status" value="2"/>
</dbReference>
<feature type="domain" description="Ig-like" evidence="4">
    <location>
        <begin position="138"/>
        <end position="227"/>
    </location>
</feature>
<dbReference type="EMBL" id="JAIZAY010000012">
    <property type="protein sequence ID" value="KAJ8031959.1"/>
    <property type="molecule type" value="Genomic_DNA"/>
</dbReference>
<keyword evidence="3" id="KW-0732">Signal</keyword>
<evidence type="ECO:0000256" key="1">
    <source>
        <dbReference type="SAM" id="MobiDB-lite"/>
    </source>
</evidence>
<evidence type="ECO:0000313" key="5">
    <source>
        <dbReference type="EMBL" id="KAJ8031959.1"/>
    </source>
</evidence>
<evidence type="ECO:0000313" key="6">
    <source>
        <dbReference type="Proteomes" id="UP001152320"/>
    </source>
</evidence>
<feature type="chain" id="PRO_5040422378" description="Ig-like domain-containing protein" evidence="3">
    <location>
        <begin position="22"/>
        <end position="1447"/>
    </location>
</feature>
<keyword evidence="2" id="KW-0472">Membrane</keyword>
<evidence type="ECO:0000259" key="4">
    <source>
        <dbReference type="PROSITE" id="PS50835"/>
    </source>
</evidence>
<comment type="caution">
    <text evidence="5">The sequence shown here is derived from an EMBL/GenBank/DDBJ whole genome shotgun (WGS) entry which is preliminary data.</text>
</comment>
<evidence type="ECO:0000256" key="2">
    <source>
        <dbReference type="SAM" id="Phobius"/>
    </source>
</evidence>
<dbReference type="InterPro" id="IPR013783">
    <property type="entry name" value="Ig-like_fold"/>
</dbReference>
<feature type="transmembrane region" description="Helical" evidence="2">
    <location>
        <begin position="474"/>
        <end position="498"/>
    </location>
</feature>
<dbReference type="Proteomes" id="UP001152320">
    <property type="component" value="Chromosome 12"/>
</dbReference>
<evidence type="ECO:0000256" key="3">
    <source>
        <dbReference type="SAM" id="SignalP"/>
    </source>
</evidence>
<keyword evidence="6" id="KW-1185">Reference proteome</keyword>
<feature type="transmembrane region" description="Helical" evidence="2">
    <location>
        <begin position="897"/>
        <end position="919"/>
    </location>
</feature>
<sequence length="1447" mass="164069">MDVRLILFILLFKSFTPSAFVSDETNQRGTACKTTQYIEFGKNGTVVCNAKTGVNQIHWYNSKDSLNNYPIISLSKGFMSGRGYDSGEYGIQPDGSLVFNMVLREDQDFKVVMLSDGDIVCEQIIHVLVFVKPDQTHPFIDKCDTQRYCHKKMYSNQPIQLSCSVDGAKPAMSISWDLWTTKGFQKIQNGFLESDGKTSNFTITVDFNSMQLAVFVCRIESPAFELNSSIILVEWSPSPDENQQGVIRPTFKNVRLASKVKLDCGRSEKIALVWRKCISEDKTDCVDILHTSLEQKVIMLNEYDVTKTGELLIDEIRIPHGSWYWCLSSDGIEIFEKIYYLDIFALPNPPNLIVEECDGYQSCNINSGWEGNLTCSIFGVRPKANLQWVLLPVFSSEAISFREQKVKDFFHDDVYDITLRTLYIVENIAESLVEVECRATLEIAEMPFLSTRVELLLPDTGISPAKHPMTSSPVLLLTLCVLSMTVTSAVCFFIGRCYGRKGGVGSKKSSQDEENISLIFPTEIKTQEIFEKELDIQLSMLKMEIAQNLGAEEALRLSSSLQFCQEEQNSIESSKNPSVTLMNMLCNGSANSVMHKLAVFEVTTRKLEMTEINRVVDSFIRNHFRSTFMLKVDIAKDGKPIDGKETHWLWEKVLRDYSQSANIVDLQNFFQNEYEATTSSLIEGSLLIRLKISSAKYLKKLWKDIRSGELRLRISPFFVNFNQLQTDRNMPFELYITYDEKAYKSLQTKLQGGNFHDSEISINKENDENKKHKNYTTETPQTVLMGEILSLKLQIAEYIGNKQASDLCQQLGLAEERKKEILSSENPGLAVINFLFKKDGKSIDAILNVIIEATYQLKWSEVNYILRKFKSNFRQRDTNISTKSVFRKFAKYYVKTLTLLLLLSIGVTEAIIQAIFSWLATNHYFQLLKGLMTAYCPQAIANTLGMTDTAVRGTYSKLIGWITALIGWITAKIIPRQTEDYGTLRTKDESELRIVKYEKKLDEEDGRDRATLSDDQDGSDSAGKVTEKKGHGFGDLALQRTTEEKPLHGSRWKGLFERCNKIIGTAWITDGEPPFMEFEVSLLTMALSRIEELKSDLEVNIYDGSAIGSAGGYLTTVGVVLGPFTFGTSFTLTVAGITLSLAGNYLSMRPHIIHIHGRRCMRLNLSPVLAKLMRIVRALDDTTIILAKINHTIEQLMSLPASNVEQGVSSEQIAFKKLDELRENSKQLPDSKKPMVVQVENFCKTLEKLYIILKELFENASRDTNSIGFSRHIRKLSLDDAIVSIADHSEDSTRPLVQFLLMYYGILDEQNRELEWPDTGDLSGKDLELQKLKFVREKLSIQALKTSEIAKQFTENHLKEAAESPLNVSHTGVILSEPGTFIDFGNITKIMIDLCKGSEVELEFVFEQLQHQVAVINRISPQRHRGRLRTMYNSRTYLSDYAFSLLT</sequence>